<name>A0AAD5MRK8_PARTN</name>
<protein>
    <submittedName>
        <fullName evidence="1">Uncharacterized protein</fullName>
    </submittedName>
</protein>
<comment type="caution">
    <text evidence="1">The sequence shown here is derived from an EMBL/GenBank/DDBJ whole genome shotgun (WGS) entry which is preliminary data.</text>
</comment>
<gene>
    <name evidence="1" type="ORF">KIN20_023328</name>
</gene>
<evidence type="ECO:0000313" key="2">
    <source>
        <dbReference type="Proteomes" id="UP001196413"/>
    </source>
</evidence>
<sequence>MWDSLRLVLDIDVRAIRKHSVHTAAANVPLPTETTWSLLLGHPNDYSTEEAMSSVAKSDVLAVKLLRQLAFQRISHSSKSRKQVTDKARQLNIFIIQTQTLLNPRFQLCRELIILSTLSIAVSPSTALFKRRTSVQRSHEQRMQLLSSH</sequence>
<dbReference type="EMBL" id="JAHQIW010004725">
    <property type="protein sequence ID" value="KAJ1363455.1"/>
    <property type="molecule type" value="Genomic_DNA"/>
</dbReference>
<dbReference type="AlphaFoldDB" id="A0AAD5MRK8"/>
<organism evidence="1 2">
    <name type="scientific">Parelaphostrongylus tenuis</name>
    <name type="common">Meningeal worm</name>
    <dbReference type="NCBI Taxonomy" id="148309"/>
    <lineage>
        <taxon>Eukaryota</taxon>
        <taxon>Metazoa</taxon>
        <taxon>Ecdysozoa</taxon>
        <taxon>Nematoda</taxon>
        <taxon>Chromadorea</taxon>
        <taxon>Rhabditida</taxon>
        <taxon>Rhabditina</taxon>
        <taxon>Rhabditomorpha</taxon>
        <taxon>Strongyloidea</taxon>
        <taxon>Metastrongylidae</taxon>
        <taxon>Parelaphostrongylus</taxon>
    </lineage>
</organism>
<evidence type="ECO:0000313" key="1">
    <source>
        <dbReference type="EMBL" id="KAJ1363455.1"/>
    </source>
</evidence>
<keyword evidence="2" id="KW-1185">Reference proteome</keyword>
<proteinExistence type="predicted"/>
<accession>A0AAD5MRK8</accession>
<reference evidence="1" key="1">
    <citation type="submission" date="2021-06" db="EMBL/GenBank/DDBJ databases">
        <title>Parelaphostrongylus tenuis whole genome reference sequence.</title>
        <authorList>
            <person name="Garwood T.J."/>
            <person name="Larsen P.A."/>
            <person name="Fountain-Jones N.M."/>
            <person name="Garbe J.R."/>
            <person name="Macchietto M.G."/>
            <person name="Kania S.A."/>
            <person name="Gerhold R.W."/>
            <person name="Richards J.E."/>
            <person name="Wolf T.M."/>
        </authorList>
    </citation>
    <scope>NUCLEOTIDE SEQUENCE</scope>
    <source>
        <strain evidence="1">MNPRO001-30</strain>
        <tissue evidence="1">Meninges</tissue>
    </source>
</reference>
<dbReference type="Proteomes" id="UP001196413">
    <property type="component" value="Unassembled WGS sequence"/>
</dbReference>